<keyword evidence="1" id="KW-0472">Membrane</keyword>
<gene>
    <name evidence="4" type="ORF">SAMN02910418_00756</name>
</gene>
<evidence type="ECO:0000259" key="3">
    <source>
        <dbReference type="Pfam" id="PF23494"/>
    </source>
</evidence>
<dbReference type="Proteomes" id="UP000199288">
    <property type="component" value="Unassembled WGS sequence"/>
</dbReference>
<proteinExistence type="predicted"/>
<sequence length="236" mass="25807">MSRTVRSSLLHRVATTLIGPVIGALLGLVTGLLFELAVSTPWLSFNGLFGFGEYVGEPIMLAIATLAGALGGTVFSVTMLSEALRMTISPKEIEIAWDDARVQVPAELVRSIVVDRDFVVLGDHDIELARVRNDVDSAHLVDALLDCGYTSIINGDPFDYEFRSEEDCTLCNDVKKLLSARAHAIRAGAHGDAELLRRRLASRGVMVRDLHRRGLRPVGQQWRAVDADFRELAVVA</sequence>
<keyword evidence="1" id="KW-1133">Transmembrane helix</keyword>
<organism evidence="4 5">
    <name type="scientific">Bowdeniella nasicola</name>
    <dbReference type="NCBI Taxonomy" id="208480"/>
    <lineage>
        <taxon>Bacteria</taxon>
        <taxon>Bacillati</taxon>
        <taxon>Actinomycetota</taxon>
        <taxon>Actinomycetes</taxon>
        <taxon>Actinomycetales</taxon>
        <taxon>Actinomycetaceae</taxon>
        <taxon>Bowdeniella</taxon>
    </lineage>
</organism>
<feature type="domain" description="YqeB PH" evidence="3">
    <location>
        <begin position="4"/>
        <end position="150"/>
    </location>
</feature>
<keyword evidence="5" id="KW-1185">Reference proteome</keyword>
<evidence type="ECO:0000259" key="2">
    <source>
        <dbReference type="Pfam" id="PF23493"/>
    </source>
</evidence>
<evidence type="ECO:0000256" key="1">
    <source>
        <dbReference type="SAM" id="Phobius"/>
    </source>
</evidence>
<dbReference type="OrthoDB" id="3267452at2"/>
<evidence type="ECO:0000313" key="5">
    <source>
        <dbReference type="Proteomes" id="UP000199288"/>
    </source>
</evidence>
<feature type="domain" description="Cysteinyl-tRNA ligase anticodon binding" evidence="2">
    <location>
        <begin position="173"/>
        <end position="223"/>
    </location>
</feature>
<feature type="transmembrane region" description="Helical" evidence="1">
    <location>
        <begin position="12"/>
        <end position="38"/>
    </location>
</feature>
<accession>A0A1H3XUS7</accession>
<dbReference type="Pfam" id="PF23494">
    <property type="entry name" value="bPH_10"/>
    <property type="match status" value="1"/>
</dbReference>
<reference evidence="5" key="1">
    <citation type="submission" date="2016-10" db="EMBL/GenBank/DDBJ databases">
        <authorList>
            <person name="Varghese N."/>
            <person name="Submissions S."/>
        </authorList>
    </citation>
    <scope>NUCLEOTIDE SEQUENCE [LARGE SCALE GENOMIC DNA]</scope>
    <source>
        <strain evidence="5">KPR-1</strain>
    </source>
</reference>
<dbReference type="AlphaFoldDB" id="A0A1H3XUS7"/>
<dbReference type="InterPro" id="IPR057798">
    <property type="entry name" value="PH_YqeB"/>
</dbReference>
<dbReference type="EMBL" id="FNQV01000004">
    <property type="protein sequence ID" value="SEA03136.1"/>
    <property type="molecule type" value="Genomic_DNA"/>
</dbReference>
<feature type="transmembrane region" description="Helical" evidence="1">
    <location>
        <begin position="58"/>
        <end position="81"/>
    </location>
</feature>
<dbReference type="RefSeq" id="WP_092562342.1">
    <property type="nucleotide sequence ID" value="NZ_FNQV01000004.1"/>
</dbReference>
<dbReference type="Pfam" id="PF23493">
    <property type="entry name" value="CysS_C"/>
    <property type="match status" value="1"/>
</dbReference>
<keyword evidence="1" id="KW-0812">Transmembrane</keyword>
<dbReference type="InterPro" id="IPR056411">
    <property type="entry name" value="CysS_C"/>
</dbReference>
<evidence type="ECO:0000313" key="4">
    <source>
        <dbReference type="EMBL" id="SEA03136.1"/>
    </source>
</evidence>
<name>A0A1H3XUS7_9ACTO</name>
<protein>
    <submittedName>
        <fullName evidence="4">Uncharacterized protein</fullName>
    </submittedName>
</protein>